<feature type="domain" description="FCP1 homology" evidence="1">
    <location>
        <begin position="44"/>
        <end position="150"/>
    </location>
</feature>
<gene>
    <name evidence="2" type="ORF">PSON_ATCC_30995.1.T1200067</name>
</gene>
<accession>A0A8S1QWH4</accession>
<organism evidence="2 3">
    <name type="scientific">Paramecium sonneborni</name>
    <dbReference type="NCBI Taxonomy" id="65129"/>
    <lineage>
        <taxon>Eukaryota</taxon>
        <taxon>Sar</taxon>
        <taxon>Alveolata</taxon>
        <taxon>Ciliophora</taxon>
        <taxon>Intramacronucleata</taxon>
        <taxon>Oligohymenophorea</taxon>
        <taxon>Peniculida</taxon>
        <taxon>Parameciidae</taxon>
        <taxon>Paramecium</taxon>
    </lineage>
</organism>
<dbReference type="OrthoDB" id="10332546at2759"/>
<evidence type="ECO:0000259" key="1">
    <source>
        <dbReference type="PROSITE" id="PS50969"/>
    </source>
</evidence>
<dbReference type="InterPro" id="IPR004274">
    <property type="entry name" value="FCP1_dom"/>
</dbReference>
<dbReference type="Pfam" id="PF03031">
    <property type="entry name" value="NIF"/>
    <property type="match status" value="1"/>
</dbReference>
<protein>
    <recommendedName>
        <fullName evidence="1">FCP1 homology domain-containing protein</fullName>
    </recommendedName>
</protein>
<dbReference type="EMBL" id="CAJJDN010000120">
    <property type="protein sequence ID" value="CAD8119204.1"/>
    <property type="molecule type" value="Genomic_DNA"/>
</dbReference>
<sequence>MLGQILAWLCQLIDQFITQIRKRIRPRTRMELRRYHQIPRSNSFYTGKLRLLIGLEGTLVCTSPTYIQGWDKINIKYPSGATQDFYVKHRPYLDQFLLIVSKIYDVSIYTTQIQEFAVPIINRFCIQIKHNFYRYNHVYYLVTKSQRKQI</sequence>
<dbReference type="PROSITE" id="PS50969">
    <property type="entry name" value="FCP1"/>
    <property type="match status" value="1"/>
</dbReference>
<proteinExistence type="predicted"/>
<comment type="caution">
    <text evidence="2">The sequence shown here is derived from an EMBL/GenBank/DDBJ whole genome shotgun (WGS) entry which is preliminary data.</text>
</comment>
<dbReference type="AlphaFoldDB" id="A0A8S1QWH4"/>
<name>A0A8S1QWH4_9CILI</name>
<keyword evidence="3" id="KW-1185">Reference proteome</keyword>
<dbReference type="Proteomes" id="UP000692954">
    <property type="component" value="Unassembled WGS sequence"/>
</dbReference>
<evidence type="ECO:0000313" key="3">
    <source>
        <dbReference type="Proteomes" id="UP000692954"/>
    </source>
</evidence>
<evidence type="ECO:0000313" key="2">
    <source>
        <dbReference type="EMBL" id="CAD8119204.1"/>
    </source>
</evidence>
<reference evidence="2" key="1">
    <citation type="submission" date="2021-01" db="EMBL/GenBank/DDBJ databases">
        <authorList>
            <consortium name="Genoscope - CEA"/>
            <person name="William W."/>
        </authorList>
    </citation>
    <scope>NUCLEOTIDE SEQUENCE</scope>
</reference>